<reference evidence="1 2" key="1">
    <citation type="submission" date="2024-05" db="EMBL/GenBank/DDBJ databases">
        <title>Genome sequencing and assembly of Indian major carp, Cirrhinus mrigala (Hamilton, 1822).</title>
        <authorList>
            <person name="Mohindra V."/>
            <person name="Chowdhury L.M."/>
            <person name="Lal K."/>
            <person name="Jena J.K."/>
        </authorList>
    </citation>
    <scope>NUCLEOTIDE SEQUENCE [LARGE SCALE GENOMIC DNA]</scope>
    <source>
        <strain evidence="1">CM1030</strain>
        <tissue evidence="1">Blood</tissue>
    </source>
</reference>
<proteinExistence type="predicted"/>
<dbReference type="AlphaFoldDB" id="A0ABD0PQP3"/>
<feature type="non-terminal residue" evidence="1">
    <location>
        <position position="1"/>
    </location>
</feature>
<protein>
    <submittedName>
        <fullName evidence="1">Uncharacterized protein</fullName>
    </submittedName>
</protein>
<comment type="caution">
    <text evidence="1">The sequence shown here is derived from an EMBL/GenBank/DDBJ whole genome shotgun (WGS) entry which is preliminary data.</text>
</comment>
<keyword evidence="2" id="KW-1185">Reference proteome</keyword>
<organism evidence="1 2">
    <name type="scientific">Cirrhinus mrigala</name>
    <name type="common">Mrigala</name>
    <dbReference type="NCBI Taxonomy" id="683832"/>
    <lineage>
        <taxon>Eukaryota</taxon>
        <taxon>Metazoa</taxon>
        <taxon>Chordata</taxon>
        <taxon>Craniata</taxon>
        <taxon>Vertebrata</taxon>
        <taxon>Euteleostomi</taxon>
        <taxon>Actinopterygii</taxon>
        <taxon>Neopterygii</taxon>
        <taxon>Teleostei</taxon>
        <taxon>Ostariophysi</taxon>
        <taxon>Cypriniformes</taxon>
        <taxon>Cyprinidae</taxon>
        <taxon>Labeoninae</taxon>
        <taxon>Labeonini</taxon>
        <taxon>Cirrhinus</taxon>
    </lineage>
</organism>
<evidence type="ECO:0000313" key="1">
    <source>
        <dbReference type="EMBL" id="KAL0176051.1"/>
    </source>
</evidence>
<evidence type="ECO:0000313" key="2">
    <source>
        <dbReference type="Proteomes" id="UP001529510"/>
    </source>
</evidence>
<sequence>EGVVTVVLTEVVVEADLEGGAEEADLEGAEEADLEGVEVAEVDLTEIKTMAHRNKLS</sequence>
<dbReference type="Proteomes" id="UP001529510">
    <property type="component" value="Unassembled WGS sequence"/>
</dbReference>
<name>A0ABD0PQP3_CIRMR</name>
<feature type="non-terminal residue" evidence="1">
    <location>
        <position position="57"/>
    </location>
</feature>
<accession>A0ABD0PQP3</accession>
<gene>
    <name evidence="1" type="ORF">M9458_028381</name>
</gene>
<dbReference type="EMBL" id="JAMKFB020000014">
    <property type="protein sequence ID" value="KAL0176051.1"/>
    <property type="molecule type" value="Genomic_DNA"/>
</dbReference>